<dbReference type="GO" id="GO:0007165">
    <property type="term" value="P:signal transduction"/>
    <property type="evidence" value="ECO:0007669"/>
    <property type="project" value="InterPro"/>
</dbReference>
<feature type="domain" description="Rho-GAP" evidence="1">
    <location>
        <begin position="1"/>
        <end position="129"/>
    </location>
</feature>
<evidence type="ECO:0000259" key="1">
    <source>
        <dbReference type="PROSITE" id="PS50238"/>
    </source>
</evidence>
<reference evidence="2" key="1">
    <citation type="submission" date="2017-02" db="UniProtKB">
        <authorList>
            <consortium name="WormBaseParasite"/>
        </authorList>
    </citation>
    <scope>IDENTIFICATION</scope>
</reference>
<dbReference type="InterPro" id="IPR000198">
    <property type="entry name" value="RhoGAP_dom"/>
</dbReference>
<accession>A0A0R3W9V5</accession>
<dbReference type="SUPFAM" id="SSF48350">
    <property type="entry name" value="GTPase activation domain, GAP"/>
    <property type="match status" value="1"/>
</dbReference>
<dbReference type="AlphaFoldDB" id="A0A0R3W9V5"/>
<evidence type="ECO:0000313" key="2">
    <source>
        <dbReference type="WBParaSite" id="TASK_0000726801-mRNA-1"/>
    </source>
</evidence>
<proteinExistence type="predicted"/>
<dbReference type="WBParaSite" id="TASK_0000726801-mRNA-1">
    <property type="protein sequence ID" value="TASK_0000726801-mRNA-1"/>
    <property type="gene ID" value="TASK_0000726801"/>
</dbReference>
<dbReference type="Gene3D" id="1.10.555.10">
    <property type="entry name" value="Rho GTPase activation protein"/>
    <property type="match status" value="1"/>
</dbReference>
<dbReference type="Pfam" id="PF00620">
    <property type="entry name" value="RhoGAP"/>
    <property type="match status" value="1"/>
</dbReference>
<dbReference type="InterPro" id="IPR008936">
    <property type="entry name" value="Rho_GTPase_activation_prot"/>
</dbReference>
<dbReference type="PROSITE" id="PS50238">
    <property type="entry name" value="RHOGAP"/>
    <property type="match status" value="1"/>
</dbReference>
<protein>
    <submittedName>
        <fullName evidence="2">Rho-GAP domain-containing protein</fullName>
    </submittedName>
</protein>
<organism evidence="2">
    <name type="scientific">Taenia asiatica</name>
    <name type="common">Asian tapeworm</name>
    <dbReference type="NCBI Taxonomy" id="60517"/>
    <lineage>
        <taxon>Eukaryota</taxon>
        <taxon>Metazoa</taxon>
        <taxon>Spiralia</taxon>
        <taxon>Lophotrochozoa</taxon>
        <taxon>Platyhelminthes</taxon>
        <taxon>Cestoda</taxon>
        <taxon>Eucestoda</taxon>
        <taxon>Cyclophyllidea</taxon>
        <taxon>Taeniidae</taxon>
        <taxon>Taenia</taxon>
    </lineage>
</organism>
<name>A0A0R3W9V5_TAEAS</name>
<sequence length="129" mass="14267">LDNSAVLTSLIKRYLMALPQKLLDCGSWDSVVEAISSEDVVNPMKLPEILCQIRAKIEKAFDLTSKSGDVRGGDQLSEAQCRLATLCFVMDHLQRVLQVQEAKSMTYESFAICLTPCLFGIEAHCSKVV</sequence>